<sequence length="58" mass="6375">MVKCVMIQLCKCLAGVSILALHVRFCYLLLGWIGTLVVVGVQLAIAGWMVWAMIRAPD</sequence>
<evidence type="ECO:0000256" key="1">
    <source>
        <dbReference type="SAM" id="Phobius"/>
    </source>
</evidence>
<protein>
    <submittedName>
        <fullName evidence="2">Uncharacterized protein</fullName>
    </submittedName>
</protein>
<dbReference type="EMBL" id="CZBF01000001">
    <property type="protein sequence ID" value="CUP34482.1"/>
    <property type="molecule type" value="Genomic_DNA"/>
</dbReference>
<name>A0A174CK57_BACUN</name>
<gene>
    <name evidence="2" type="ORF">ERS852554_00419</name>
</gene>
<evidence type="ECO:0000313" key="2">
    <source>
        <dbReference type="EMBL" id="CUP34482.1"/>
    </source>
</evidence>
<keyword evidence="1" id="KW-0472">Membrane</keyword>
<accession>A0A174CK57</accession>
<dbReference type="AlphaFoldDB" id="A0A174CK57"/>
<feature type="transmembrane region" description="Helical" evidence="1">
    <location>
        <begin position="36"/>
        <end position="54"/>
    </location>
</feature>
<dbReference type="Proteomes" id="UP000095788">
    <property type="component" value="Unassembled WGS sequence"/>
</dbReference>
<proteinExistence type="predicted"/>
<organism evidence="2 3">
    <name type="scientific">Bacteroides uniformis</name>
    <dbReference type="NCBI Taxonomy" id="820"/>
    <lineage>
        <taxon>Bacteria</taxon>
        <taxon>Pseudomonadati</taxon>
        <taxon>Bacteroidota</taxon>
        <taxon>Bacteroidia</taxon>
        <taxon>Bacteroidales</taxon>
        <taxon>Bacteroidaceae</taxon>
        <taxon>Bacteroides</taxon>
    </lineage>
</organism>
<keyword evidence="1" id="KW-1133">Transmembrane helix</keyword>
<reference evidence="2 3" key="1">
    <citation type="submission" date="2015-09" db="EMBL/GenBank/DDBJ databases">
        <authorList>
            <consortium name="Pathogen Informatics"/>
        </authorList>
    </citation>
    <scope>NUCLEOTIDE SEQUENCE [LARGE SCALE GENOMIC DNA]</scope>
    <source>
        <strain evidence="2 3">2789STDY5834942</strain>
    </source>
</reference>
<evidence type="ECO:0000313" key="3">
    <source>
        <dbReference type="Proteomes" id="UP000095788"/>
    </source>
</evidence>
<keyword evidence="1" id="KW-0812">Transmembrane</keyword>